<evidence type="ECO:0008006" key="4">
    <source>
        <dbReference type="Google" id="ProtNLM"/>
    </source>
</evidence>
<organism evidence="2 3">
    <name type="scientific">Paenibacillus borealis</name>
    <dbReference type="NCBI Taxonomy" id="160799"/>
    <lineage>
        <taxon>Bacteria</taxon>
        <taxon>Bacillati</taxon>
        <taxon>Bacillota</taxon>
        <taxon>Bacilli</taxon>
        <taxon>Bacillales</taxon>
        <taxon>Paenibacillaceae</taxon>
        <taxon>Paenibacillus</taxon>
    </lineage>
</organism>
<dbReference type="Pfam" id="PF00480">
    <property type="entry name" value="ROK"/>
    <property type="match status" value="1"/>
</dbReference>
<protein>
    <recommendedName>
        <fullName evidence="4">Glucokinase</fullName>
    </recommendedName>
</protein>
<dbReference type="InterPro" id="IPR000600">
    <property type="entry name" value="ROK"/>
</dbReference>
<accession>A0A089L8E3</accession>
<reference evidence="2" key="1">
    <citation type="submission" date="2014-08" db="EMBL/GenBank/DDBJ databases">
        <title>Comparative genomics of the Paenibacillus odorifer group.</title>
        <authorList>
            <person name="den Bakker H.C."/>
            <person name="Tsai Y.-C.Y.-C."/>
            <person name="Martin N."/>
            <person name="Korlach J."/>
            <person name="Wiedmann M."/>
        </authorList>
    </citation>
    <scope>NUCLEOTIDE SEQUENCE [LARGE SCALE GENOMIC DNA]</scope>
    <source>
        <strain evidence="2">DSM 13188</strain>
    </source>
</reference>
<dbReference type="InterPro" id="IPR043129">
    <property type="entry name" value="ATPase_NBD"/>
</dbReference>
<gene>
    <name evidence="2" type="ORF">PBOR_09110</name>
</gene>
<evidence type="ECO:0000256" key="1">
    <source>
        <dbReference type="ARBA" id="ARBA00006479"/>
    </source>
</evidence>
<comment type="similarity">
    <text evidence="1">Belongs to the ROK (NagC/XylR) family.</text>
</comment>
<dbReference type="KEGG" id="pbd:PBOR_09110"/>
<evidence type="ECO:0000313" key="2">
    <source>
        <dbReference type="EMBL" id="AIQ57072.1"/>
    </source>
</evidence>
<evidence type="ECO:0000313" key="3">
    <source>
        <dbReference type="Proteomes" id="UP000029518"/>
    </source>
</evidence>
<name>A0A089L8E3_PAEBO</name>
<proteinExistence type="inferred from homology"/>
<dbReference type="SUPFAM" id="SSF53067">
    <property type="entry name" value="Actin-like ATPase domain"/>
    <property type="match status" value="1"/>
</dbReference>
<dbReference type="EMBL" id="CP009285">
    <property type="protein sequence ID" value="AIQ57072.1"/>
    <property type="molecule type" value="Genomic_DNA"/>
</dbReference>
<dbReference type="PANTHER" id="PTHR18964">
    <property type="entry name" value="ROK (REPRESSOR, ORF, KINASE) FAMILY"/>
    <property type="match status" value="1"/>
</dbReference>
<dbReference type="HOGENOM" id="CLU_036604_0_4_9"/>
<keyword evidence="3" id="KW-1185">Reference proteome</keyword>
<dbReference type="OrthoDB" id="9795247at2"/>
<sequence length="330" mass="34278">MTEAGVTRVYAGIDVGGTKTMFCVTGGSGEILLLERRDTAAHEAPGPFMAWLFGELAQLLAGIQLEVSQLAGIGIGFPGVIGDTEGCLTQAPSLPWPAEDIRPLIRRYYAGRIYLDNDVNLALLGECWKGAAEGKEHVLMITVGTGIGSAMLLNGRLYKGADFAAGEAGYMIVDAAQDRYRLPASRAGFGPLEAVASGSGITARARAWFAEAELLGGTFSRILELAGGGVAKIDARHVLQAAEEGDRAALSLMDRPLEHLAAAIASAAVLLNPQLVVLGGGVAASGGYYMKEIRERAGKYLPFPVNIEPARLGNTAGAVGAAAAAAAILW</sequence>
<dbReference type="Proteomes" id="UP000029518">
    <property type="component" value="Chromosome"/>
</dbReference>
<dbReference type="AlphaFoldDB" id="A0A089L8E3"/>
<dbReference type="PANTHER" id="PTHR18964:SF149">
    <property type="entry name" value="BIFUNCTIONAL UDP-N-ACETYLGLUCOSAMINE 2-EPIMERASE_N-ACETYLMANNOSAMINE KINASE"/>
    <property type="match status" value="1"/>
</dbReference>
<dbReference type="Gene3D" id="3.30.420.40">
    <property type="match status" value="2"/>
</dbReference>